<dbReference type="Pfam" id="PF17836">
    <property type="entry name" value="PglD_N"/>
    <property type="match status" value="1"/>
</dbReference>
<dbReference type="InterPro" id="IPR011004">
    <property type="entry name" value="Trimer_LpxA-like_sf"/>
</dbReference>
<name>A0A2V3DXM9_9MICC</name>
<dbReference type="OrthoDB" id="3697257at2"/>
<dbReference type="EMBL" id="QHLZ01000001">
    <property type="protein sequence ID" value="PXA69332.1"/>
    <property type="molecule type" value="Genomic_DNA"/>
</dbReference>
<dbReference type="NCBIfam" id="TIGR03570">
    <property type="entry name" value="NeuD_NnaD"/>
    <property type="match status" value="1"/>
</dbReference>
<feature type="domain" description="PglD N-terminal" evidence="3">
    <location>
        <begin position="3"/>
        <end position="79"/>
    </location>
</feature>
<keyword evidence="5" id="KW-1185">Reference proteome</keyword>
<dbReference type="CDD" id="cd03360">
    <property type="entry name" value="LbH_AT_putative"/>
    <property type="match status" value="1"/>
</dbReference>
<dbReference type="PANTHER" id="PTHR43300">
    <property type="entry name" value="ACETYLTRANSFERASE"/>
    <property type="match status" value="1"/>
</dbReference>
<accession>A0A2V3DXM9</accession>
<dbReference type="PANTHER" id="PTHR43300:SF7">
    <property type="entry name" value="UDP-N-ACETYLBACILLOSAMINE N-ACETYLTRANSFERASE"/>
    <property type="match status" value="1"/>
</dbReference>
<dbReference type="InterPro" id="IPR041561">
    <property type="entry name" value="PglD_N"/>
</dbReference>
<evidence type="ECO:0000259" key="3">
    <source>
        <dbReference type="Pfam" id="PF17836"/>
    </source>
</evidence>
<dbReference type="InterPro" id="IPR020019">
    <property type="entry name" value="AcTrfase_PglD-like"/>
</dbReference>
<evidence type="ECO:0000256" key="2">
    <source>
        <dbReference type="PIRSR" id="PIRSR620019-2"/>
    </source>
</evidence>
<feature type="active site" description="Proton acceptor" evidence="1">
    <location>
        <position position="138"/>
    </location>
</feature>
<dbReference type="SUPFAM" id="SSF51161">
    <property type="entry name" value="Trimeric LpxA-like enzymes"/>
    <property type="match status" value="1"/>
</dbReference>
<dbReference type="RefSeq" id="WP_110104619.1">
    <property type="nucleotide sequence ID" value="NZ_JACBZZ010000001.1"/>
</dbReference>
<keyword evidence="4" id="KW-0808">Transferase</keyword>
<feature type="binding site" evidence="2">
    <location>
        <position position="68"/>
    </location>
    <ligand>
        <name>substrate</name>
    </ligand>
</feature>
<evidence type="ECO:0000313" key="4">
    <source>
        <dbReference type="EMBL" id="PXA69332.1"/>
    </source>
</evidence>
<evidence type="ECO:0000256" key="1">
    <source>
        <dbReference type="PIRSR" id="PIRSR620019-1"/>
    </source>
</evidence>
<sequence>MGQLILVAASGLAREVLASLRAAGKDQVVGFLDDDPALAGTLQGGVPVLGPLSEAGKYPDVRFVICAGKGAIRERIAYQLADLGVGAGRFATVIAATATVPDGTAVGEGSILLANVVLTADVRVGRHVVIMPQVTLTHDCELEDFATLTAGVSLGGGVRIGRGAYLGMNSSVRERRTIGAGATVGMGAAVVHDVPSGETWVGVPARPLATMGREADRRVELGRLG</sequence>
<dbReference type="Gene3D" id="3.40.50.20">
    <property type="match status" value="1"/>
</dbReference>
<comment type="caution">
    <text evidence="4">The sequence shown here is derived from an EMBL/GenBank/DDBJ whole genome shotgun (WGS) entry which is preliminary data.</text>
</comment>
<dbReference type="Proteomes" id="UP000246303">
    <property type="component" value="Unassembled WGS sequence"/>
</dbReference>
<protein>
    <submittedName>
        <fullName evidence="4">Acetyltransferase</fullName>
    </submittedName>
</protein>
<gene>
    <name evidence="4" type="ORF">CVS29_01830</name>
</gene>
<dbReference type="GO" id="GO:0016740">
    <property type="term" value="F:transferase activity"/>
    <property type="evidence" value="ECO:0007669"/>
    <property type="project" value="UniProtKB-KW"/>
</dbReference>
<proteinExistence type="predicted"/>
<dbReference type="InterPro" id="IPR050179">
    <property type="entry name" value="Trans_hexapeptide_repeat"/>
</dbReference>
<organism evidence="4 5">
    <name type="scientific">Arthrobacter psychrochitiniphilus</name>
    <dbReference type="NCBI Taxonomy" id="291045"/>
    <lineage>
        <taxon>Bacteria</taxon>
        <taxon>Bacillati</taxon>
        <taxon>Actinomycetota</taxon>
        <taxon>Actinomycetes</taxon>
        <taxon>Micrococcales</taxon>
        <taxon>Micrococcaceae</taxon>
        <taxon>Arthrobacter</taxon>
    </lineage>
</organism>
<dbReference type="Gene3D" id="2.160.10.10">
    <property type="entry name" value="Hexapeptide repeat proteins"/>
    <property type="match status" value="1"/>
</dbReference>
<reference evidence="4 5" key="1">
    <citation type="submission" date="2018-05" db="EMBL/GenBank/DDBJ databases">
        <title>Genetic diversity of glacier-inhabiting Cryobacterium bacteria in China and description of Cryobacterium mengkeensis sp. nov. and Arthrobacter glacialis sp. nov.</title>
        <authorList>
            <person name="Liu Q."/>
            <person name="Xin Y.-H."/>
        </authorList>
    </citation>
    <scope>NUCLEOTIDE SEQUENCE [LARGE SCALE GENOMIC DNA]</scope>
    <source>
        <strain evidence="4 5">GP3</strain>
    </source>
</reference>
<evidence type="ECO:0000313" key="5">
    <source>
        <dbReference type="Proteomes" id="UP000246303"/>
    </source>
</evidence>
<feature type="site" description="Increases basicity of active site His" evidence="1">
    <location>
        <position position="139"/>
    </location>
</feature>
<dbReference type="AlphaFoldDB" id="A0A2V3DXM9"/>